<keyword evidence="2" id="KW-1003">Cell membrane</keyword>
<evidence type="ECO:0000256" key="6">
    <source>
        <dbReference type="SAM" id="Phobius"/>
    </source>
</evidence>
<feature type="transmembrane region" description="Helical" evidence="6">
    <location>
        <begin position="320"/>
        <end position="340"/>
    </location>
</feature>
<evidence type="ECO:0008006" key="9">
    <source>
        <dbReference type="Google" id="ProtNLM"/>
    </source>
</evidence>
<keyword evidence="5 6" id="KW-0472">Membrane</keyword>
<evidence type="ECO:0000313" key="7">
    <source>
        <dbReference type="EMBL" id="MFC3003558.1"/>
    </source>
</evidence>
<comment type="caution">
    <text evidence="7">The sequence shown here is derived from an EMBL/GenBank/DDBJ whole genome shotgun (WGS) entry which is preliminary data.</text>
</comment>
<evidence type="ECO:0000313" key="8">
    <source>
        <dbReference type="Proteomes" id="UP001595420"/>
    </source>
</evidence>
<sequence length="418" mass="43160">MSIRLHLSRISWSLIDQGVVSGGTFLLNVLLARGLPATEYGVFAMLFGGMLTLQLVNTTQVLHPLSVRLVTAAPADQPRLLTASLVLIAGNSLVLGAMLALVVALLGAPGLVLPALACFVAWQLQEGVRRGLLSVFRFRAATLGDAVSYLGQAGFVLGLSAGGMLTLSGALYGMAATSALGAAGQVLQLKLRHCGPLRLRATVLDYLSIGGGWALGNGLLLHGRAQILLWFLAATSGAAAVASFQAVLNVVNLTGPILLSLCNIIPPTASQARSRGLAEAWRASRVYAVIVAPLVLAFAALVMAVPETMLWLLYGPQSDYLGLSTALRLLIVATLLGYAADVVASFLHGVSAVQLAFQVAIIGAVATLLIAPPLIGPFGLIGICLTHLGANLVRLIASWIVLSRLIGPAPAARAVGSA</sequence>
<dbReference type="PANTHER" id="PTHR30250:SF11">
    <property type="entry name" value="O-ANTIGEN TRANSPORTER-RELATED"/>
    <property type="match status" value="1"/>
</dbReference>
<dbReference type="EMBL" id="JBHRSB010000012">
    <property type="protein sequence ID" value="MFC3003558.1"/>
    <property type="molecule type" value="Genomic_DNA"/>
</dbReference>
<gene>
    <name evidence="7" type="ORF">ACFOD3_26930</name>
</gene>
<dbReference type="Proteomes" id="UP001595420">
    <property type="component" value="Unassembled WGS sequence"/>
</dbReference>
<evidence type="ECO:0000256" key="5">
    <source>
        <dbReference type="ARBA" id="ARBA00023136"/>
    </source>
</evidence>
<feature type="transmembrane region" description="Helical" evidence="6">
    <location>
        <begin position="171"/>
        <end position="191"/>
    </location>
</feature>
<feature type="transmembrane region" description="Helical" evidence="6">
    <location>
        <begin position="12"/>
        <end position="34"/>
    </location>
</feature>
<evidence type="ECO:0000256" key="1">
    <source>
        <dbReference type="ARBA" id="ARBA00004651"/>
    </source>
</evidence>
<organism evidence="7 8">
    <name type="scientific">Falsiroseomonas tokyonensis</name>
    <dbReference type="NCBI Taxonomy" id="430521"/>
    <lineage>
        <taxon>Bacteria</taxon>
        <taxon>Pseudomonadati</taxon>
        <taxon>Pseudomonadota</taxon>
        <taxon>Alphaproteobacteria</taxon>
        <taxon>Acetobacterales</taxon>
        <taxon>Roseomonadaceae</taxon>
        <taxon>Falsiroseomonas</taxon>
    </lineage>
</organism>
<evidence type="ECO:0000256" key="2">
    <source>
        <dbReference type="ARBA" id="ARBA00022475"/>
    </source>
</evidence>
<reference evidence="8" key="1">
    <citation type="journal article" date="2019" name="Int. J. Syst. Evol. Microbiol.">
        <title>The Global Catalogue of Microorganisms (GCM) 10K type strain sequencing project: providing services to taxonomists for standard genome sequencing and annotation.</title>
        <authorList>
            <consortium name="The Broad Institute Genomics Platform"/>
            <consortium name="The Broad Institute Genome Sequencing Center for Infectious Disease"/>
            <person name="Wu L."/>
            <person name="Ma J."/>
        </authorList>
    </citation>
    <scope>NUCLEOTIDE SEQUENCE [LARGE SCALE GENOMIC DNA]</scope>
    <source>
        <strain evidence="8">CGMCC 1.16855</strain>
    </source>
</reference>
<name>A0ABV7C4B2_9PROT</name>
<evidence type="ECO:0000256" key="3">
    <source>
        <dbReference type="ARBA" id="ARBA00022692"/>
    </source>
</evidence>
<comment type="subcellular location">
    <subcellularLocation>
        <location evidence="1">Cell membrane</location>
        <topology evidence="1">Multi-pass membrane protein</topology>
    </subcellularLocation>
</comment>
<feature type="transmembrane region" description="Helical" evidence="6">
    <location>
        <begin position="146"/>
        <end position="165"/>
    </location>
</feature>
<dbReference type="InterPro" id="IPR050833">
    <property type="entry name" value="Poly_Biosynth_Transport"/>
</dbReference>
<evidence type="ECO:0000256" key="4">
    <source>
        <dbReference type="ARBA" id="ARBA00022989"/>
    </source>
</evidence>
<protein>
    <recommendedName>
        <fullName evidence="9">Polysaccharide biosynthesis protein</fullName>
    </recommendedName>
</protein>
<keyword evidence="3 6" id="KW-0812">Transmembrane</keyword>
<accession>A0ABV7C4B2</accession>
<feature type="transmembrane region" description="Helical" evidence="6">
    <location>
        <begin position="227"/>
        <end position="251"/>
    </location>
</feature>
<dbReference type="RefSeq" id="WP_216840013.1">
    <property type="nucleotide sequence ID" value="NZ_JAFNJS010000012.1"/>
</dbReference>
<feature type="transmembrane region" description="Helical" evidence="6">
    <location>
        <begin position="106"/>
        <end position="125"/>
    </location>
</feature>
<dbReference type="PANTHER" id="PTHR30250">
    <property type="entry name" value="PST FAMILY PREDICTED COLANIC ACID TRANSPORTER"/>
    <property type="match status" value="1"/>
</dbReference>
<keyword evidence="4 6" id="KW-1133">Transmembrane helix</keyword>
<feature type="transmembrane region" description="Helical" evidence="6">
    <location>
        <begin position="203"/>
        <end position="221"/>
    </location>
</feature>
<keyword evidence="8" id="KW-1185">Reference proteome</keyword>
<feature type="transmembrane region" description="Helical" evidence="6">
    <location>
        <begin position="352"/>
        <end position="372"/>
    </location>
</feature>
<feature type="transmembrane region" description="Helical" evidence="6">
    <location>
        <begin position="40"/>
        <end position="59"/>
    </location>
</feature>
<proteinExistence type="predicted"/>
<feature type="transmembrane region" description="Helical" evidence="6">
    <location>
        <begin position="286"/>
        <end position="314"/>
    </location>
</feature>